<feature type="domain" description="Methyltransferase" evidence="3">
    <location>
        <begin position="621"/>
        <end position="718"/>
    </location>
</feature>
<organism evidence="4 5">
    <name type="scientific">Apophysomyces ossiformis</name>
    <dbReference type="NCBI Taxonomy" id="679940"/>
    <lineage>
        <taxon>Eukaryota</taxon>
        <taxon>Fungi</taxon>
        <taxon>Fungi incertae sedis</taxon>
        <taxon>Mucoromycota</taxon>
        <taxon>Mucoromycotina</taxon>
        <taxon>Mucoromycetes</taxon>
        <taxon>Mucorales</taxon>
        <taxon>Mucorineae</taxon>
        <taxon>Mucoraceae</taxon>
        <taxon>Apophysomyces</taxon>
    </lineage>
</organism>
<protein>
    <submittedName>
        <fullName evidence="4">Peroxisomal membrane protein pex16</fullName>
    </submittedName>
</protein>
<feature type="region of interest" description="Disordered" evidence="2">
    <location>
        <begin position="458"/>
        <end position="503"/>
    </location>
</feature>
<evidence type="ECO:0000313" key="5">
    <source>
        <dbReference type="Proteomes" id="UP000605846"/>
    </source>
</evidence>
<feature type="compositionally biased region" description="Low complexity" evidence="2">
    <location>
        <begin position="407"/>
        <end position="418"/>
    </location>
</feature>
<gene>
    <name evidence="4" type="primary">PEX16</name>
    <name evidence="4" type="ORF">EC973_002690</name>
</gene>
<dbReference type="Pfam" id="PF08610">
    <property type="entry name" value="Pex16"/>
    <property type="match status" value="1"/>
</dbReference>
<dbReference type="InterPro" id="IPR013919">
    <property type="entry name" value="Pex16"/>
</dbReference>
<accession>A0A8H7ER09</accession>
<keyword evidence="5" id="KW-1185">Reference proteome</keyword>
<evidence type="ECO:0000256" key="1">
    <source>
        <dbReference type="ARBA" id="ARBA00009505"/>
    </source>
</evidence>
<evidence type="ECO:0000259" key="3">
    <source>
        <dbReference type="Pfam" id="PF13649"/>
    </source>
</evidence>
<dbReference type="GO" id="GO:0007031">
    <property type="term" value="P:peroxisome organization"/>
    <property type="evidence" value="ECO:0007669"/>
    <property type="project" value="TreeGrafter"/>
</dbReference>
<proteinExistence type="inferred from homology"/>
<dbReference type="EMBL" id="JABAYA010000176">
    <property type="protein sequence ID" value="KAF7722806.1"/>
    <property type="molecule type" value="Genomic_DNA"/>
</dbReference>
<dbReference type="PANTHER" id="PTHR13299:SF0">
    <property type="entry name" value="PEROXISOMAL MEMBRANE PROTEIN PEX16"/>
    <property type="match status" value="1"/>
</dbReference>
<dbReference type="OrthoDB" id="2021143at2759"/>
<dbReference type="Gene3D" id="3.40.50.150">
    <property type="entry name" value="Vaccinia Virus protein VP39"/>
    <property type="match status" value="1"/>
</dbReference>
<dbReference type="PANTHER" id="PTHR13299">
    <property type="entry name" value="PEROXISOMAL MEMBRANE PROTEIN PEX16"/>
    <property type="match status" value="1"/>
</dbReference>
<evidence type="ECO:0000256" key="2">
    <source>
        <dbReference type="SAM" id="MobiDB-lite"/>
    </source>
</evidence>
<dbReference type="InterPro" id="IPR041698">
    <property type="entry name" value="Methyltransf_25"/>
</dbReference>
<dbReference type="GO" id="GO:0005778">
    <property type="term" value="C:peroxisomal membrane"/>
    <property type="evidence" value="ECO:0007669"/>
    <property type="project" value="TreeGrafter"/>
</dbReference>
<feature type="compositionally biased region" description="Polar residues" evidence="2">
    <location>
        <begin position="419"/>
        <end position="446"/>
    </location>
</feature>
<dbReference type="AlphaFoldDB" id="A0A8H7ER09"/>
<dbReference type="SUPFAM" id="SSF53335">
    <property type="entry name" value="S-adenosyl-L-methionine-dependent methyltransferases"/>
    <property type="match status" value="1"/>
</dbReference>
<reference evidence="4" key="1">
    <citation type="submission" date="2020-01" db="EMBL/GenBank/DDBJ databases">
        <title>Genome Sequencing of Three Apophysomyces-Like Fungal Strains Confirms a Novel Fungal Genus in the Mucoromycota with divergent Burkholderia-like Endosymbiotic Bacteria.</title>
        <authorList>
            <person name="Stajich J.E."/>
            <person name="Macias A.M."/>
            <person name="Carter-House D."/>
            <person name="Lovett B."/>
            <person name="Kasson L.R."/>
            <person name="Berry K."/>
            <person name="Grigoriev I."/>
            <person name="Chang Y."/>
            <person name="Spatafora J."/>
            <person name="Kasson M.T."/>
        </authorList>
    </citation>
    <scope>NUCLEOTIDE SEQUENCE</scope>
    <source>
        <strain evidence="4">NRRL A-21654</strain>
    </source>
</reference>
<dbReference type="Proteomes" id="UP000605846">
    <property type="component" value="Unassembled WGS sequence"/>
</dbReference>
<name>A0A8H7ER09_9FUNG</name>
<dbReference type="InterPro" id="IPR029063">
    <property type="entry name" value="SAM-dependent_MTases_sf"/>
</dbReference>
<sequence length="852" mass="98447">MEYLTQYEDFLLKNASQITSIESALRSLTYILPGMMNGEQTRRFHDAEFASQALYATLNLVGLYHNSILRRAVEEHHAEFKNEILEESAFNKYLIFWSNKSQVHRQVSHALAVISYTQVLMEMGVLKKWGKATQWRWIAFLETVKVILRLTLFRLTSQRMTLQPTHLQRDIDPAMLAQRPKSSSDHFSIWTGQRTGKEIPRMKTAVADVQDYLMSKVLTPEKLRRPDQMVHVMNLLGRFGEILYILRPLIYVLAILRYGQRSWRPWLLSLAVELASQAALRKSFDGGRRTRMFPLEKQEMSRRANLLWWNLLRGAFYTKITRPRLERYCNSVENKAVLSMVGNKEDKTRSSWLLSWLAKLTHPLSPQEDKHTDDLCSVHSIRQAEPIDVPLDTTQRSNHNRNSIVASVVSSSGGRRNSQQTTGSSVLSDDQLSAGSYQQQQQPNDKSILSDLWSKARKRHPNHPRFHWPHHQRLPRAIPHSVSGGSPRTSQDEFLRQEQQQSHSYQEYRLAAPLLGPANHHHHGKRHSITSLISDDNTPMGSRPASIFCSQPVSPNFAAMMKDGHLLDYNEQDDDIDPYWLDENHRSSRVTDRWILKHDLVRLALDGLFCGPMDGAADKHVLQIACGDAAWGIETALTYPQWIVVGMDDHDGGPSPNRRTVPRNFKFIRCYDSLLEGLKTLPDHAFDLLHCRFLILSYTANQYQQLVHECWRLCKPGGSIELIEMDMRIYHGRPMGGRTTQALNSEVIHVMESKSFDPRLARRLPDLFHTIDPFIQTQANYKSLPLGIWAGKMGVMFRDDLHDLIELARRRRADGQEEDSDQELDRQFEQMDEEIEMQRSFMNLYYCYAVKS</sequence>
<feature type="compositionally biased region" description="Basic residues" evidence="2">
    <location>
        <begin position="458"/>
        <end position="474"/>
    </location>
</feature>
<dbReference type="Pfam" id="PF13649">
    <property type="entry name" value="Methyltransf_25"/>
    <property type="match status" value="1"/>
</dbReference>
<comment type="caution">
    <text evidence="4">The sequence shown here is derived from an EMBL/GenBank/DDBJ whole genome shotgun (WGS) entry which is preliminary data.</text>
</comment>
<evidence type="ECO:0000313" key="4">
    <source>
        <dbReference type="EMBL" id="KAF7722806.1"/>
    </source>
</evidence>
<feature type="region of interest" description="Disordered" evidence="2">
    <location>
        <begin position="407"/>
        <end position="446"/>
    </location>
</feature>
<comment type="similarity">
    <text evidence="1">Belongs to the peroxin-16 family.</text>
</comment>